<dbReference type="Proteomes" id="UP000031737">
    <property type="component" value="Unassembled WGS sequence"/>
</dbReference>
<dbReference type="CDD" id="cd03426">
    <property type="entry name" value="NUDIX_CoAse_Nudt7"/>
    <property type="match status" value="1"/>
</dbReference>
<evidence type="ECO:0000256" key="6">
    <source>
        <dbReference type="ARBA" id="ARBA00023211"/>
    </source>
</evidence>
<evidence type="ECO:0000259" key="7">
    <source>
        <dbReference type="PROSITE" id="PS51462"/>
    </source>
</evidence>
<protein>
    <submittedName>
        <fullName evidence="8">NUDIX hydrolase</fullName>
    </submittedName>
</protein>
<comment type="caution">
    <text evidence="8">The sequence shown here is derived from an EMBL/GenBank/DDBJ whole genome shotgun (WGS) entry which is preliminary data.</text>
</comment>
<dbReference type="Pfam" id="PF00293">
    <property type="entry name" value="NUDIX"/>
    <property type="match status" value="1"/>
</dbReference>
<evidence type="ECO:0000256" key="4">
    <source>
        <dbReference type="ARBA" id="ARBA00022801"/>
    </source>
</evidence>
<dbReference type="AlphaFoldDB" id="A0A061ISV0"/>
<comment type="cofactor">
    <cofactor evidence="2">
        <name>Mg(2+)</name>
        <dbReference type="ChEBI" id="CHEBI:18420"/>
    </cofactor>
</comment>
<dbReference type="PANTHER" id="PTHR12992:SF11">
    <property type="entry name" value="MITOCHONDRIAL COENZYME A DIPHOSPHATASE NUDT8"/>
    <property type="match status" value="1"/>
</dbReference>
<dbReference type="SUPFAM" id="SSF55811">
    <property type="entry name" value="Nudix"/>
    <property type="match status" value="1"/>
</dbReference>
<evidence type="ECO:0000256" key="1">
    <source>
        <dbReference type="ARBA" id="ARBA00001936"/>
    </source>
</evidence>
<dbReference type="PROSITE" id="PS00893">
    <property type="entry name" value="NUDIX_BOX"/>
    <property type="match status" value="1"/>
</dbReference>
<evidence type="ECO:0000313" key="8">
    <source>
        <dbReference type="EMBL" id="ESL06018.1"/>
    </source>
</evidence>
<keyword evidence="9" id="KW-1185">Reference proteome</keyword>
<feature type="domain" description="Nudix hydrolase" evidence="7">
    <location>
        <begin position="60"/>
        <end position="201"/>
    </location>
</feature>
<evidence type="ECO:0000313" key="9">
    <source>
        <dbReference type="Proteomes" id="UP000031737"/>
    </source>
</evidence>
<dbReference type="InterPro" id="IPR020084">
    <property type="entry name" value="NUDIX_hydrolase_CS"/>
</dbReference>
<reference evidence="8 9" key="1">
    <citation type="submission" date="2013-07" db="EMBL/GenBank/DDBJ databases">
        <authorList>
            <person name="Stoco P.H."/>
            <person name="Wagner G."/>
            <person name="Gerber A."/>
            <person name="Zaha A."/>
            <person name="Thompson C."/>
            <person name="Bartholomeu D.C."/>
            <person name="Luckemeyer D.D."/>
            <person name="Bahia D."/>
            <person name="Loreto E."/>
            <person name="Prestes E.B."/>
            <person name="Lima F.M."/>
            <person name="Rodrigues-Luiz G."/>
            <person name="Vallejo G.A."/>
            <person name="Filho J.F."/>
            <person name="Monteiro K.M."/>
            <person name="Tyler K.M."/>
            <person name="de Almeida L.G."/>
            <person name="Ortiz M.F."/>
            <person name="Siervo M.A."/>
            <person name="de Moraes M.H."/>
            <person name="Cunha O.L."/>
            <person name="Mendonca-Neto R."/>
            <person name="Silva R."/>
            <person name="Teixeira S.M."/>
            <person name="Murta S.M."/>
            <person name="Sincero T.C."/>
            <person name="Mendes T.A."/>
            <person name="Urmenyi T.P."/>
            <person name="Silva V.G."/>
            <person name="da Rocha W.D."/>
            <person name="Andersson B."/>
            <person name="Romanha A.J."/>
            <person name="Steindel M."/>
            <person name="de Vasconcelos A.T."/>
            <person name="Grisard E.C."/>
        </authorList>
    </citation>
    <scope>NUCLEOTIDE SEQUENCE [LARGE SCALE GENOMIC DNA]</scope>
    <source>
        <strain evidence="8 9">SC58</strain>
    </source>
</reference>
<keyword evidence="3" id="KW-0479">Metal-binding</keyword>
<keyword evidence="6" id="KW-0464">Manganese</keyword>
<comment type="cofactor">
    <cofactor evidence="1">
        <name>Mn(2+)</name>
        <dbReference type="ChEBI" id="CHEBI:29035"/>
    </cofactor>
</comment>
<organism evidence="8 9">
    <name type="scientific">Trypanosoma rangeli SC58</name>
    <dbReference type="NCBI Taxonomy" id="429131"/>
    <lineage>
        <taxon>Eukaryota</taxon>
        <taxon>Discoba</taxon>
        <taxon>Euglenozoa</taxon>
        <taxon>Kinetoplastea</taxon>
        <taxon>Metakinetoplastina</taxon>
        <taxon>Trypanosomatida</taxon>
        <taxon>Trypanosomatidae</taxon>
        <taxon>Trypanosoma</taxon>
        <taxon>Herpetosoma</taxon>
    </lineage>
</organism>
<evidence type="ECO:0000256" key="2">
    <source>
        <dbReference type="ARBA" id="ARBA00001946"/>
    </source>
</evidence>
<evidence type="ECO:0000256" key="3">
    <source>
        <dbReference type="ARBA" id="ARBA00022723"/>
    </source>
</evidence>
<keyword evidence="5" id="KW-0460">Magnesium</keyword>
<dbReference type="PROSITE" id="PS51462">
    <property type="entry name" value="NUDIX"/>
    <property type="match status" value="1"/>
</dbReference>
<dbReference type="GO" id="GO:0010945">
    <property type="term" value="F:coenzyme A diphosphatase activity"/>
    <property type="evidence" value="ECO:0007669"/>
    <property type="project" value="InterPro"/>
</dbReference>
<dbReference type="OrthoDB" id="10262892at2759"/>
<accession>A0A061ISV0</accession>
<name>A0A061ISV0_TRYRA</name>
<dbReference type="InterPro" id="IPR015797">
    <property type="entry name" value="NUDIX_hydrolase-like_dom_sf"/>
</dbReference>
<dbReference type="VEuPathDB" id="TriTrypDB:TRSC58_06314"/>
<proteinExistence type="predicted"/>
<keyword evidence="4 8" id="KW-0378">Hydrolase</keyword>
<evidence type="ECO:0000256" key="5">
    <source>
        <dbReference type="ARBA" id="ARBA00022842"/>
    </source>
</evidence>
<dbReference type="InterPro" id="IPR045121">
    <property type="entry name" value="CoAse"/>
</dbReference>
<dbReference type="EMBL" id="AUPL01006314">
    <property type="protein sequence ID" value="ESL06018.1"/>
    <property type="molecule type" value="Genomic_DNA"/>
</dbReference>
<sequence length="320" mass="35600">MAATGATHLLPRTTSEWVSLVRRALHLRLDELEIPEHFFVKDIRTGRRYSHLRNPMRTPHQREGATLVLLSPSSRLTGEGFQDMCITLTKRTANVRCHKNQMSFPGGKMNHGESPVAAAQREAMEEVGIDASLYHVIGPLHPIYSLDSGYKVFPVVAVATTAVEPLCNSPDEVASIHYLHLSRLLLDSARVHCRIIRWHALTRAAPAHFPCFFASNSQAVACGDVRPTLNASPIPEDGGLLPMLQEDFPGELVWGITSFATCEFLLRLAAVLALRNHSELQAMDLLRCSSVVARLPEGCKGEKRLFDQKKNREIMREVGK</sequence>
<dbReference type="Gene3D" id="3.90.79.10">
    <property type="entry name" value="Nucleoside Triphosphate Pyrophosphohydrolase"/>
    <property type="match status" value="1"/>
</dbReference>
<gene>
    <name evidence="8" type="ORF">TRSC58_06314</name>
</gene>
<dbReference type="PANTHER" id="PTHR12992">
    <property type="entry name" value="NUDIX HYDROLASE"/>
    <property type="match status" value="1"/>
</dbReference>
<dbReference type="GO" id="GO:0046872">
    <property type="term" value="F:metal ion binding"/>
    <property type="evidence" value="ECO:0007669"/>
    <property type="project" value="UniProtKB-KW"/>
</dbReference>
<dbReference type="InterPro" id="IPR000086">
    <property type="entry name" value="NUDIX_hydrolase_dom"/>
</dbReference>